<feature type="coiled-coil region" evidence="8">
    <location>
        <begin position="160"/>
        <end position="222"/>
    </location>
</feature>
<dbReference type="InterPro" id="IPR010130">
    <property type="entry name" value="T1SS_OMP_TolC"/>
</dbReference>
<comment type="subcellular location">
    <subcellularLocation>
        <location evidence="1">Cell outer membrane</location>
    </subcellularLocation>
</comment>
<dbReference type="EMBL" id="PTIY01000012">
    <property type="protein sequence ID" value="PPK68272.1"/>
    <property type="molecule type" value="Genomic_DNA"/>
</dbReference>
<dbReference type="GO" id="GO:0015288">
    <property type="term" value="F:porin activity"/>
    <property type="evidence" value="ECO:0007669"/>
    <property type="project" value="TreeGrafter"/>
</dbReference>
<evidence type="ECO:0000256" key="7">
    <source>
        <dbReference type="ARBA" id="ARBA00023237"/>
    </source>
</evidence>
<evidence type="ECO:0000256" key="8">
    <source>
        <dbReference type="SAM" id="Coils"/>
    </source>
</evidence>
<name>A0A2S6GSP6_9GAMM</name>
<sequence length="456" mass="50430">MILISHMKPQVKLSVIIFSLLTDISPLHAQNLSETYELALQNAPVLKQAQAKQSAVSESKDQSIARFLPNISAAGASQRQWLHNLKTNTYQGAAVNQEFWNNTFNLNMTQPLFHWEHWIQLSQSDNQIAQAEATYLAELQNLMVKTTEAYFNVLYAQDNLQFASAEKQAIARQLEQAQQRFNVGIIAITDVNEAQAGFDQANANEIEAANNLDNQKEALREIIGENDASLNALGEQLPLVKPDPPDISAWSDLAELNNFSIISAFNQAEVSRKAIDLQRSGHLPRLDLIGSYGASDNTSSFGARGDTQSIGVQLNVPLFEGGAVNSRTRQAGYEYQAAKEDLVAKKRAVKRQVKDAYRGIMTAISRVAALKAAVISATSALEATEAGFGVGTRTMIEVLNEQRNLYRAKRDFARTRYDYLINSIKLKQAASSLSQDDIEQVNRLLVTNTEANNLDN</sequence>
<proteinExistence type="inferred from homology"/>
<dbReference type="Gene3D" id="1.20.1600.10">
    <property type="entry name" value="Outer membrane efflux proteins (OEP)"/>
    <property type="match status" value="1"/>
</dbReference>
<dbReference type="AlphaFoldDB" id="A0A2S6GSP6"/>
<dbReference type="GO" id="GO:1990281">
    <property type="term" value="C:efflux pump complex"/>
    <property type="evidence" value="ECO:0007669"/>
    <property type="project" value="TreeGrafter"/>
</dbReference>
<keyword evidence="4" id="KW-1134">Transmembrane beta strand</keyword>
<evidence type="ECO:0000313" key="10">
    <source>
        <dbReference type="Proteomes" id="UP000238071"/>
    </source>
</evidence>
<dbReference type="InterPro" id="IPR051906">
    <property type="entry name" value="TolC-like"/>
</dbReference>
<dbReference type="PANTHER" id="PTHR30026">
    <property type="entry name" value="OUTER MEMBRANE PROTEIN TOLC"/>
    <property type="match status" value="1"/>
</dbReference>
<evidence type="ECO:0000256" key="5">
    <source>
        <dbReference type="ARBA" id="ARBA00022692"/>
    </source>
</evidence>
<dbReference type="SUPFAM" id="SSF56954">
    <property type="entry name" value="Outer membrane efflux proteins (OEP)"/>
    <property type="match status" value="1"/>
</dbReference>
<dbReference type="Pfam" id="PF02321">
    <property type="entry name" value="OEP"/>
    <property type="match status" value="2"/>
</dbReference>
<comment type="similarity">
    <text evidence="2">Belongs to the outer membrane factor (OMF) (TC 1.B.17) family.</text>
</comment>
<evidence type="ECO:0000256" key="4">
    <source>
        <dbReference type="ARBA" id="ARBA00022452"/>
    </source>
</evidence>
<accession>A0A2S6GSP6</accession>
<evidence type="ECO:0000256" key="3">
    <source>
        <dbReference type="ARBA" id="ARBA00022448"/>
    </source>
</evidence>
<evidence type="ECO:0000256" key="6">
    <source>
        <dbReference type="ARBA" id="ARBA00023136"/>
    </source>
</evidence>
<reference evidence="9 10" key="1">
    <citation type="submission" date="2018-02" db="EMBL/GenBank/DDBJ databases">
        <title>Subsurface microbial communities from deep shales in Ohio and West Virginia, USA.</title>
        <authorList>
            <person name="Wrighton K."/>
        </authorList>
    </citation>
    <scope>NUCLEOTIDE SEQUENCE [LARGE SCALE GENOMIC DNA]</scope>
    <source>
        <strain evidence="9 10">OWC-G53F</strain>
    </source>
</reference>
<evidence type="ECO:0000313" key="9">
    <source>
        <dbReference type="EMBL" id="PPK68272.1"/>
    </source>
</evidence>
<gene>
    <name evidence="9" type="ORF">B0F88_112104</name>
</gene>
<dbReference type="GO" id="GO:0009279">
    <property type="term" value="C:cell outer membrane"/>
    <property type="evidence" value="ECO:0007669"/>
    <property type="project" value="UniProtKB-SubCell"/>
</dbReference>
<dbReference type="NCBIfam" id="TIGR01844">
    <property type="entry name" value="type_I_sec_TolC"/>
    <property type="match status" value="1"/>
</dbReference>
<keyword evidence="10" id="KW-1185">Reference proteome</keyword>
<keyword evidence="8" id="KW-0175">Coiled coil</keyword>
<keyword evidence="3" id="KW-0813">Transport</keyword>
<evidence type="ECO:0000256" key="2">
    <source>
        <dbReference type="ARBA" id="ARBA00007613"/>
    </source>
</evidence>
<organism evidence="9 10">
    <name type="scientific">Methylobacter tundripaludum</name>
    <dbReference type="NCBI Taxonomy" id="173365"/>
    <lineage>
        <taxon>Bacteria</taxon>
        <taxon>Pseudomonadati</taxon>
        <taxon>Pseudomonadota</taxon>
        <taxon>Gammaproteobacteria</taxon>
        <taxon>Methylococcales</taxon>
        <taxon>Methylococcaceae</taxon>
        <taxon>Methylobacter</taxon>
    </lineage>
</organism>
<dbReference type="GO" id="GO:0015562">
    <property type="term" value="F:efflux transmembrane transporter activity"/>
    <property type="evidence" value="ECO:0007669"/>
    <property type="project" value="InterPro"/>
</dbReference>
<dbReference type="PANTHER" id="PTHR30026:SF20">
    <property type="entry name" value="OUTER MEMBRANE PROTEIN TOLC"/>
    <property type="match status" value="1"/>
</dbReference>
<evidence type="ECO:0000256" key="1">
    <source>
        <dbReference type="ARBA" id="ARBA00004442"/>
    </source>
</evidence>
<dbReference type="Proteomes" id="UP000238071">
    <property type="component" value="Unassembled WGS sequence"/>
</dbReference>
<comment type="caution">
    <text evidence="9">The sequence shown here is derived from an EMBL/GenBank/DDBJ whole genome shotgun (WGS) entry which is preliminary data.</text>
</comment>
<keyword evidence="5" id="KW-0812">Transmembrane</keyword>
<keyword evidence="7" id="KW-0998">Cell outer membrane</keyword>
<dbReference type="InterPro" id="IPR003423">
    <property type="entry name" value="OMP_efflux"/>
</dbReference>
<keyword evidence="6" id="KW-0472">Membrane</keyword>
<protein>
    <submittedName>
        <fullName evidence="9">Outer membrane protein</fullName>
    </submittedName>
</protein>